<evidence type="ECO:0000313" key="1">
    <source>
        <dbReference type="EMBL" id="AKS26297.1"/>
    </source>
</evidence>
<name>A0A7R5WU02_9POXV</name>
<organism evidence="1 2">
    <name type="scientific">Diachasmimorpha longicaudata entomopoxvirus</name>
    <dbReference type="NCBI Taxonomy" id="109981"/>
    <lineage>
        <taxon>Viruses</taxon>
        <taxon>Varidnaviria</taxon>
        <taxon>Bamfordvirae</taxon>
        <taxon>Nucleocytoviricota</taxon>
        <taxon>Pokkesviricetes</taxon>
        <taxon>Chitovirales</taxon>
        <taxon>Poxviridae</taxon>
        <taxon>Entomopoxvirinae</taxon>
        <taxon>Epsilonentomopoxvirus</taxon>
        <taxon>Epsilonentomopoxvirus dlongicaudata</taxon>
        <taxon>Diachasmimorpha entomopoxvirus</taxon>
    </lineage>
</organism>
<evidence type="ECO:0000313" key="2">
    <source>
        <dbReference type="Proteomes" id="UP000593702"/>
    </source>
</evidence>
<protein>
    <submittedName>
        <fullName evidence="1">Uncharacterized protein</fullName>
    </submittedName>
</protein>
<dbReference type="EMBL" id="KR095315">
    <property type="protein sequence ID" value="AKS26297.1"/>
    <property type="molecule type" value="Genomic_DNA"/>
</dbReference>
<gene>
    <name evidence="1" type="ORF">DLEV_006</name>
</gene>
<proteinExistence type="predicted"/>
<keyword evidence="2" id="KW-1185">Reference proteome</keyword>
<accession>A0A7R5WU02</accession>
<reference evidence="1 2" key="1">
    <citation type="submission" date="2015-04" db="EMBL/GenBank/DDBJ databases">
        <title>Diachasmimorpha longicaudata entomopoxvirus genome.</title>
        <authorList>
            <person name="Coffman K.A."/>
            <person name="Burke G.R."/>
        </authorList>
    </citation>
    <scope>NUCLEOTIDE SEQUENCE [LARGE SCALE GENOMIC DNA]</scope>
</reference>
<dbReference type="Proteomes" id="UP000593702">
    <property type="component" value="Segment"/>
</dbReference>
<sequence>MTTLITLVSLNPLIPLPLIILATPQTPDMSSLSPKQETYYYLFEDIEDINTTRLYFIQTNDPIFQTTYTELIYLYKITVNTVLPHANIMQLFEDKVQMLLRKYGTIYYDDGEIFLNTCPLSTILKILEGLNLIKYIP</sequence>